<proteinExistence type="inferred from homology"/>
<evidence type="ECO:0000256" key="7">
    <source>
        <dbReference type="ARBA" id="ARBA00022927"/>
    </source>
</evidence>
<comment type="function">
    <text evidence="12">Mitochondrial intermembrane chaperone that participates in the import and insertion of some multi-pass transmembrane proteins into the mitochondrial inner membrane. Also required for the transfer of beta-barrel precursors from the TOM complex to the sorting and assembly machinery (SAM complex) of the outer membrane. Acts as a chaperone-like protein that protects the hydrophobic precursors from aggregation and guide them through the mitochondrial intermembrane space.</text>
</comment>
<reference evidence="14 15" key="1">
    <citation type="journal article" date="2019" name="Sci. Rep.">
        <title>Comparative genomics of chytrid fungi reveal insights into the obligate biotrophic and pathogenic lifestyle of Synchytrium endobioticum.</title>
        <authorList>
            <person name="van de Vossenberg B.T.L.H."/>
            <person name="Warris S."/>
            <person name="Nguyen H.D.T."/>
            <person name="van Gent-Pelzer M.P.E."/>
            <person name="Joly D.L."/>
            <person name="van de Geest H.C."/>
            <person name="Bonants P.J.M."/>
            <person name="Smith D.S."/>
            <person name="Levesque C.A."/>
            <person name="van der Lee T.A.J."/>
        </authorList>
    </citation>
    <scope>NUCLEOTIDE SEQUENCE [LARGE SCALE GENOMIC DNA]</scope>
    <source>
        <strain evidence="14 15">CBS 809.83</strain>
    </source>
</reference>
<evidence type="ECO:0000313" key="14">
    <source>
        <dbReference type="EMBL" id="TPX54786.1"/>
    </source>
</evidence>
<evidence type="ECO:0000256" key="4">
    <source>
        <dbReference type="ARBA" id="ARBA00022723"/>
    </source>
</evidence>
<keyword evidence="4" id="KW-0479">Metal-binding</keyword>
<evidence type="ECO:0000256" key="11">
    <source>
        <dbReference type="ARBA" id="ARBA00023186"/>
    </source>
</evidence>
<dbReference type="STRING" id="109895.A0A507DTC4"/>
<keyword evidence="6" id="KW-0862">Zinc</keyword>
<keyword evidence="3 12" id="KW-0813">Transport</keyword>
<dbReference type="EMBL" id="QEAQ01000139">
    <property type="protein sequence ID" value="TPX54786.1"/>
    <property type="molecule type" value="Genomic_DNA"/>
</dbReference>
<dbReference type="InterPro" id="IPR004217">
    <property type="entry name" value="Tim10-like"/>
</dbReference>
<dbReference type="Pfam" id="PF02953">
    <property type="entry name" value="zf-Tim10_DDP"/>
    <property type="match status" value="1"/>
</dbReference>
<keyword evidence="5 12" id="KW-0999">Mitochondrion inner membrane</keyword>
<evidence type="ECO:0000259" key="13">
    <source>
        <dbReference type="Pfam" id="PF02953"/>
    </source>
</evidence>
<dbReference type="AlphaFoldDB" id="A0A507DTC4"/>
<keyword evidence="7 12" id="KW-0653">Protein transport</keyword>
<evidence type="ECO:0000256" key="2">
    <source>
        <dbReference type="ARBA" id="ARBA00006720"/>
    </source>
</evidence>
<keyword evidence="9 12" id="KW-0496">Mitochondrion</keyword>
<evidence type="ECO:0000256" key="10">
    <source>
        <dbReference type="ARBA" id="ARBA00023157"/>
    </source>
</evidence>
<dbReference type="GO" id="GO:0045039">
    <property type="term" value="P:protein insertion into mitochondrial inner membrane"/>
    <property type="evidence" value="ECO:0007669"/>
    <property type="project" value="UniProtKB-ARBA"/>
</dbReference>
<keyword evidence="10 12" id="KW-1015">Disulfide bond</keyword>
<evidence type="ECO:0000256" key="8">
    <source>
        <dbReference type="ARBA" id="ARBA00023010"/>
    </source>
</evidence>
<gene>
    <name evidence="14" type="ORF">PhCBS80983_g05761</name>
</gene>
<dbReference type="Gene3D" id="1.10.287.810">
    <property type="entry name" value="Mitochondrial import inner membrane translocase subunit tim13 like domains"/>
    <property type="match status" value="1"/>
</dbReference>
<protein>
    <recommendedName>
        <fullName evidence="12">Mitochondrial import inner membrane translocase subunit</fullName>
    </recommendedName>
</protein>
<accession>A0A507DTC4</accession>
<comment type="subcellular location">
    <subcellularLocation>
        <location evidence="1 12">Mitochondrion inner membrane</location>
        <topology evidence="1 12">Peripheral membrane protein</topology>
        <orientation evidence="1 12">Intermembrane side</orientation>
    </subcellularLocation>
</comment>
<dbReference type="FunFam" id="1.10.287.810:FF:000001">
    <property type="entry name" value="mitochondrial import inner membrane translocase subunit TIM13"/>
    <property type="match status" value="1"/>
</dbReference>
<dbReference type="OrthoDB" id="7813104at2759"/>
<evidence type="ECO:0000256" key="1">
    <source>
        <dbReference type="ARBA" id="ARBA00004137"/>
    </source>
</evidence>
<keyword evidence="8 12" id="KW-0811">Translocation</keyword>
<comment type="similarity">
    <text evidence="2 12">Belongs to the small Tim family.</text>
</comment>
<evidence type="ECO:0000256" key="9">
    <source>
        <dbReference type="ARBA" id="ARBA00023128"/>
    </source>
</evidence>
<evidence type="ECO:0000256" key="5">
    <source>
        <dbReference type="ARBA" id="ARBA00022792"/>
    </source>
</evidence>
<dbReference type="GO" id="GO:0046872">
    <property type="term" value="F:metal ion binding"/>
    <property type="evidence" value="ECO:0007669"/>
    <property type="project" value="UniProtKB-KW"/>
</dbReference>
<evidence type="ECO:0000256" key="6">
    <source>
        <dbReference type="ARBA" id="ARBA00022833"/>
    </source>
</evidence>
<feature type="domain" description="Tim10-like" evidence="13">
    <location>
        <begin position="12"/>
        <end position="71"/>
    </location>
</feature>
<keyword evidence="11 12" id="KW-0143">Chaperone</keyword>
<dbReference type="InterPro" id="IPR035427">
    <property type="entry name" value="Tim10-like_dom_sf"/>
</dbReference>
<dbReference type="Proteomes" id="UP000318582">
    <property type="component" value="Unassembled WGS sequence"/>
</dbReference>
<evidence type="ECO:0000256" key="12">
    <source>
        <dbReference type="RuleBase" id="RU367043"/>
    </source>
</evidence>
<keyword evidence="5 12" id="KW-0472">Membrane</keyword>
<comment type="domain">
    <text evidence="12">The twin CX3C motif contains 4 conserved Cys residues that form 2 disulfide bonds in the mitochondrial intermembrane space.</text>
</comment>
<comment type="caution">
    <text evidence="14">The sequence shown here is derived from an EMBL/GenBank/DDBJ whole genome shotgun (WGS) entry which is preliminary data.</text>
</comment>
<dbReference type="GO" id="GO:0042719">
    <property type="term" value="C:mitochondrial intermembrane space chaperone complex"/>
    <property type="evidence" value="ECO:0007669"/>
    <property type="project" value="UniProtKB-ARBA"/>
</dbReference>
<evidence type="ECO:0000256" key="3">
    <source>
        <dbReference type="ARBA" id="ARBA00022448"/>
    </source>
</evidence>
<name>A0A507DTC4_9FUNG</name>
<sequence length="81" mass="9339">MSSAKAQELMEQVRREVAVANFQELLSQINKKCFEKCVPKPGVKLDSSEQTCLQRCSDRYQESWNVVSNAYLRRAQKENAL</sequence>
<dbReference type="GO" id="GO:0005743">
    <property type="term" value="C:mitochondrial inner membrane"/>
    <property type="evidence" value="ECO:0007669"/>
    <property type="project" value="UniProtKB-SubCell"/>
</dbReference>
<dbReference type="SUPFAM" id="SSF144122">
    <property type="entry name" value="Tim10-like"/>
    <property type="match status" value="1"/>
</dbReference>
<organism evidence="14 15">
    <name type="scientific">Powellomyces hirtus</name>
    <dbReference type="NCBI Taxonomy" id="109895"/>
    <lineage>
        <taxon>Eukaryota</taxon>
        <taxon>Fungi</taxon>
        <taxon>Fungi incertae sedis</taxon>
        <taxon>Chytridiomycota</taxon>
        <taxon>Chytridiomycota incertae sedis</taxon>
        <taxon>Chytridiomycetes</taxon>
        <taxon>Spizellomycetales</taxon>
        <taxon>Powellomycetaceae</taxon>
        <taxon>Powellomyces</taxon>
    </lineage>
</organism>
<evidence type="ECO:0000313" key="15">
    <source>
        <dbReference type="Proteomes" id="UP000318582"/>
    </source>
</evidence>
<dbReference type="GO" id="GO:0015031">
    <property type="term" value="P:protein transport"/>
    <property type="evidence" value="ECO:0007669"/>
    <property type="project" value="UniProtKB-KW"/>
</dbReference>
<comment type="subunit">
    <text evidence="12">Heterohexamer.</text>
</comment>
<keyword evidence="15" id="KW-1185">Reference proteome</keyword>